<reference evidence="4 5" key="1">
    <citation type="journal article" date="2016" name="Nat. Commun.">
        <title>Thousands of microbial genomes shed light on interconnected biogeochemical processes in an aquifer system.</title>
        <authorList>
            <person name="Anantharaman K."/>
            <person name="Brown C.T."/>
            <person name="Hug L.A."/>
            <person name="Sharon I."/>
            <person name="Castelle C.J."/>
            <person name="Probst A.J."/>
            <person name="Thomas B.C."/>
            <person name="Singh A."/>
            <person name="Wilkins M.J."/>
            <person name="Karaoz U."/>
            <person name="Brodie E.L."/>
            <person name="Williams K.H."/>
            <person name="Hubbard S.S."/>
            <person name="Banfield J.F."/>
        </authorList>
    </citation>
    <scope>NUCLEOTIDE SEQUENCE [LARGE SCALE GENOMIC DNA]</scope>
</reference>
<evidence type="ECO:0000256" key="2">
    <source>
        <dbReference type="SAM" id="Phobius"/>
    </source>
</evidence>
<comment type="caution">
    <text evidence="4">The sequence shown here is derived from an EMBL/GenBank/DDBJ whole genome shotgun (WGS) entry which is preliminary data.</text>
</comment>
<dbReference type="AlphaFoldDB" id="A0A1G1YG77"/>
<dbReference type="STRING" id="1797542.A3J59_02715"/>
<keyword evidence="2" id="KW-1133">Transmembrane helix</keyword>
<evidence type="ECO:0000259" key="3">
    <source>
        <dbReference type="Pfam" id="PF26449"/>
    </source>
</evidence>
<keyword evidence="2" id="KW-0472">Membrane</keyword>
<keyword evidence="2" id="KW-0812">Transmembrane</keyword>
<dbReference type="EMBL" id="MHIL01000021">
    <property type="protein sequence ID" value="OGY51244.1"/>
    <property type="molecule type" value="Genomic_DNA"/>
</dbReference>
<proteinExistence type="predicted"/>
<dbReference type="Proteomes" id="UP000177310">
    <property type="component" value="Unassembled WGS sequence"/>
</dbReference>
<protein>
    <recommendedName>
        <fullName evidence="3">DUF8128 domain-containing protein</fullName>
    </recommendedName>
</protein>
<feature type="transmembrane region" description="Helical" evidence="2">
    <location>
        <begin position="17"/>
        <end position="42"/>
    </location>
</feature>
<evidence type="ECO:0000313" key="4">
    <source>
        <dbReference type="EMBL" id="OGY51244.1"/>
    </source>
</evidence>
<accession>A0A1G1YG77</accession>
<feature type="domain" description="DUF8128" evidence="3">
    <location>
        <begin position="97"/>
        <end position="409"/>
    </location>
</feature>
<dbReference type="Pfam" id="PF26449">
    <property type="entry name" value="DUF8128"/>
    <property type="match status" value="1"/>
</dbReference>
<feature type="region of interest" description="Disordered" evidence="1">
    <location>
        <begin position="415"/>
        <end position="457"/>
    </location>
</feature>
<evidence type="ECO:0000313" key="5">
    <source>
        <dbReference type="Proteomes" id="UP000177310"/>
    </source>
</evidence>
<dbReference type="InterPro" id="IPR058441">
    <property type="entry name" value="DUF8128"/>
</dbReference>
<name>A0A1G1YG77_9BACT</name>
<organism evidence="4 5">
    <name type="scientific">Candidatus Buchananbacteria bacterium RIFCSPHIGHO2_02_FULL_56_16</name>
    <dbReference type="NCBI Taxonomy" id="1797542"/>
    <lineage>
        <taxon>Bacteria</taxon>
        <taxon>Candidatus Buchananiibacteriota</taxon>
    </lineage>
</organism>
<sequence length="457" mass="52557">MEIIIDFNQISSSPVAFAWWFFTTIGWIYPVFLLMYGLLLTWQNYIRNRYRRQRKYILLAIDVPKNNEQSPLAVENIFAQLAAAHQPLKFHDKWWKGEINDSFSFEIVSLGGYIQFIIHARDTFRDLIEAAIYAQYPDAEITEVEDYTQKWKIKFPNDQYDLFGTELKLAKSDVYPIITYKLFEDSLSQELKDPMAGLLEALTRIGPGEEIWVQFLITPANNDWGDKAKPIINRLVGAKDSGTKDLFSRVTNLFTYALDSLLTAPSETKAGASKEPPTQMLHLTPGKKDEVAAIEHKVNKIGYHTRIRFAYLAEKSKFFKEKASKGIYGSFKQFNDLGLNSLKPDSRYLTGGIVFMKERRLIWRKTKMLIRCRNRAHFMSPGEYGFILNTEELASLWHFPMMTVKAPLVKKTEAKRAEPPMTLPLERRRTHATPADTRPAAAKVEPPQNLPIPGLYG</sequence>
<evidence type="ECO:0000256" key="1">
    <source>
        <dbReference type="SAM" id="MobiDB-lite"/>
    </source>
</evidence>
<gene>
    <name evidence="4" type="ORF">A3J59_02715</name>
</gene>